<name>A0A212QSF0_9CHLR</name>
<dbReference type="InParanoid" id="A0A212QSF0"/>
<reference evidence="3" key="1">
    <citation type="submission" date="2017-06" db="EMBL/GenBank/DDBJ databases">
        <authorList>
            <person name="Varghese N."/>
            <person name="Submissions S."/>
        </authorList>
    </citation>
    <scope>NUCLEOTIDE SEQUENCE [LARGE SCALE GENOMIC DNA]</scope>
    <source>
        <strain evidence="3">JAD2</strain>
    </source>
</reference>
<gene>
    <name evidence="2" type="ORF">SAMN02746019_00005050</name>
</gene>
<dbReference type="AlphaFoldDB" id="A0A212QSF0"/>
<feature type="region of interest" description="Disordered" evidence="1">
    <location>
        <begin position="1"/>
        <end position="24"/>
    </location>
</feature>
<organism evidence="2 3">
    <name type="scientific">Thermoflexus hugenholtzii JAD2</name>
    <dbReference type="NCBI Taxonomy" id="877466"/>
    <lineage>
        <taxon>Bacteria</taxon>
        <taxon>Bacillati</taxon>
        <taxon>Chloroflexota</taxon>
        <taxon>Thermoflexia</taxon>
        <taxon>Thermoflexales</taxon>
        <taxon>Thermoflexaceae</taxon>
        <taxon>Thermoflexus</taxon>
    </lineage>
</organism>
<dbReference type="Proteomes" id="UP000197025">
    <property type="component" value="Unassembled WGS sequence"/>
</dbReference>
<keyword evidence="3" id="KW-1185">Reference proteome</keyword>
<evidence type="ECO:0000313" key="2">
    <source>
        <dbReference type="EMBL" id="SNB62386.1"/>
    </source>
</evidence>
<dbReference type="EMBL" id="FYEK01000022">
    <property type="protein sequence ID" value="SNB62386.1"/>
    <property type="molecule type" value="Genomic_DNA"/>
</dbReference>
<evidence type="ECO:0000256" key="1">
    <source>
        <dbReference type="SAM" id="MobiDB-lite"/>
    </source>
</evidence>
<protein>
    <submittedName>
        <fullName evidence="2">Uncharacterized protein</fullName>
    </submittedName>
</protein>
<proteinExistence type="predicted"/>
<evidence type="ECO:0000313" key="3">
    <source>
        <dbReference type="Proteomes" id="UP000197025"/>
    </source>
</evidence>
<sequence>MIRKSGVVPSLFPGKGEDGSASASEEAPIGRISWFCEEGDALFFHQYTDSTVLGNLQRSRTYGRAGVLDEGGTAAVRTPDGGFRLAGNTHNFSSGFEAYAVKIAGAGNVQWSRTYDGGVGEGIYTVVMAADGGFLLAGDTGLD</sequence>
<accession>A0A212QSF0</accession>